<gene>
    <name evidence="1" type="ORF">FB45DRAFT_738028</name>
</gene>
<reference evidence="1" key="1">
    <citation type="submission" date="2023-03" db="EMBL/GenBank/DDBJ databases">
        <title>Massive genome expansion in bonnet fungi (Mycena s.s.) driven by repeated elements and novel gene families across ecological guilds.</title>
        <authorList>
            <consortium name="Lawrence Berkeley National Laboratory"/>
            <person name="Harder C.B."/>
            <person name="Miyauchi S."/>
            <person name="Viragh M."/>
            <person name="Kuo A."/>
            <person name="Thoen E."/>
            <person name="Andreopoulos B."/>
            <person name="Lu D."/>
            <person name="Skrede I."/>
            <person name="Drula E."/>
            <person name="Henrissat B."/>
            <person name="Morin E."/>
            <person name="Kohler A."/>
            <person name="Barry K."/>
            <person name="LaButti K."/>
            <person name="Morin E."/>
            <person name="Salamov A."/>
            <person name="Lipzen A."/>
            <person name="Mereny Z."/>
            <person name="Hegedus B."/>
            <person name="Baldrian P."/>
            <person name="Stursova M."/>
            <person name="Weitz H."/>
            <person name="Taylor A."/>
            <person name="Grigoriev I.V."/>
            <person name="Nagy L.G."/>
            <person name="Martin F."/>
            <person name="Kauserud H."/>
        </authorList>
    </citation>
    <scope>NUCLEOTIDE SEQUENCE</scope>
    <source>
        <strain evidence="1">9284</strain>
    </source>
</reference>
<evidence type="ECO:0000313" key="2">
    <source>
        <dbReference type="Proteomes" id="UP001221142"/>
    </source>
</evidence>
<dbReference type="Proteomes" id="UP001221142">
    <property type="component" value="Unassembled WGS sequence"/>
</dbReference>
<evidence type="ECO:0008006" key="3">
    <source>
        <dbReference type="Google" id="ProtNLM"/>
    </source>
</evidence>
<accession>A0AAD7FV86</accession>
<dbReference type="EMBL" id="JARKIF010000004">
    <property type="protein sequence ID" value="KAJ7641165.1"/>
    <property type="molecule type" value="Genomic_DNA"/>
</dbReference>
<comment type="caution">
    <text evidence="1">The sequence shown here is derived from an EMBL/GenBank/DDBJ whole genome shotgun (WGS) entry which is preliminary data.</text>
</comment>
<protein>
    <recommendedName>
        <fullName evidence="3">F-box domain-containing protein</fullName>
    </recommendedName>
</protein>
<keyword evidence="2" id="KW-1185">Reference proteome</keyword>
<sequence length="221" mass="25535">MEQWACQRRLDAYEYPVLTLPNEITSEIFLHFLPPYPACPPLTGVASPTNLTRNCRKWRDIALALPKLWRAFSTSYTDKVEQTWFVEIWLKRSRTCPLSIQLGIRRGFGLRLPNQALLPILLHRKRWQHVALELAVNEVPLIKGPMPLLESLSLEVQELHYTHPATTADDFPRLRAVALDGTCHGKWLPISQLTSLTFEDVARASYYFPLLQMRLIWSTCI</sequence>
<proteinExistence type="predicted"/>
<organism evidence="1 2">
    <name type="scientific">Roridomyces roridus</name>
    <dbReference type="NCBI Taxonomy" id="1738132"/>
    <lineage>
        <taxon>Eukaryota</taxon>
        <taxon>Fungi</taxon>
        <taxon>Dikarya</taxon>
        <taxon>Basidiomycota</taxon>
        <taxon>Agaricomycotina</taxon>
        <taxon>Agaricomycetes</taxon>
        <taxon>Agaricomycetidae</taxon>
        <taxon>Agaricales</taxon>
        <taxon>Marasmiineae</taxon>
        <taxon>Mycenaceae</taxon>
        <taxon>Roridomyces</taxon>
    </lineage>
</organism>
<evidence type="ECO:0000313" key="1">
    <source>
        <dbReference type="EMBL" id="KAJ7641165.1"/>
    </source>
</evidence>
<dbReference type="AlphaFoldDB" id="A0AAD7FV86"/>
<name>A0AAD7FV86_9AGAR</name>